<dbReference type="AlphaFoldDB" id="A0A8B8MK05"/>
<evidence type="ECO:0000259" key="13">
    <source>
        <dbReference type="PROSITE" id="PS50994"/>
    </source>
</evidence>
<keyword evidence="11" id="KW-0511">Multifunctional enzyme</keyword>
<dbReference type="PROSITE" id="PS50994">
    <property type="entry name" value="INTEGRASE"/>
    <property type="match status" value="1"/>
</dbReference>
<dbReference type="Gene3D" id="1.10.340.70">
    <property type="match status" value="1"/>
</dbReference>
<dbReference type="CDD" id="cd01647">
    <property type="entry name" value="RT_LTR"/>
    <property type="match status" value="1"/>
</dbReference>
<dbReference type="GO" id="GO:0003887">
    <property type="term" value="F:DNA-directed DNA polymerase activity"/>
    <property type="evidence" value="ECO:0007669"/>
    <property type="project" value="UniProtKB-KW"/>
</dbReference>
<organism evidence="14 15">
    <name type="scientific">Abrus precatorius</name>
    <name type="common">Indian licorice</name>
    <name type="synonym">Glycine abrus</name>
    <dbReference type="NCBI Taxonomy" id="3816"/>
    <lineage>
        <taxon>Eukaryota</taxon>
        <taxon>Viridiplantae</taxon>
        <taxon>Streptophyta</taxon>
        <taxon>Embryophyta</taxon>
        <taxon>Tracheophyta</taxon>
        <taxon>Spermatophyta</taxon>
        <taxon>Magnoliopsida</taxon>
        <taxon>eudicotyledons</taxon>
        <taxon>Gunneridae</taxon>
        <taxon>Pentapetalae</taxon>
        <taxon>rosids</taxon>
        <taxon>fabids</taxon>
        <taxon>Fabales</taxon>
        <taxon>Fabaceae</taxon>
        <taxon>Papilionoideae</taxon>
        <taxon>50 kb inversion clade</taxon>
        <taxon>NPAAA clade</taxon>
        <taxon>indigoferoid/millettioid clade</taxon>
        <taxon>Abreae</taxon>
        <taxon>Abrus</taxon>
    </lineage>
</organism>
<dbReference type="SUPFAM" id="SSF56672">
    <property type="entry name" value="DNA/RNA polymerases"/>
    <property type="match status" value="1"/>
</dbReference>
<evidence type="ECO:0000256" key="8">
    <source>
        <dbReference type="ARBA" id="ARBA00022932"/>
    </source>
</evidence>
<dbReference type="Gene3D" id="3.30.420.10">
    <property type="entry name" value="Ribonuclease H-like superfamily/Ribonuclease H"/>
    <property type="match status" value="1"/>
</dbReference>
<evidence type="ECO:0000313" key="15">
    <source>
        <dbReference type="RefSeq" id="XP_027368238.1"/>
    </source>
</evidence>
<evidence type="ECO:0000256" key="4">
    <source>
        <dbReference type="ARBA" id="ARBA00022801"/>
    </source>
</evidence>
<keyword evidence="8" id="KW-0808">Transferase</keyword>
<dbReference type="GeneID" id="113874212"/>
<dbReference type="Pfam" id="PF24626">
    <property type="entry name" value="SH3_Tf2-1"/>
    <property type="match status" value="1"/>
</dbReference>
<keyword evidence="3" id="KW-0064">Aspartyl protease</keyword>
<evidence type="ECO:0000256" key="6">
    <source>
        <dbReference type="ARBA" id="ARBA00022908"/>
    </source>
</evidence>
<dbReference type="GO" id="GO:0046872">
    <property type="term" value="F:metal ion binding"/>
    <property type="evidence" value="ECO:0007669"/>
    <property type="project" value="UniProtKB-KW"/>
</dbReference>
<dbReference type="InterPro" id="IPR016197">
    <property type="entry name" value="Chromo-like_dom_sf"/>
</dbReference>
<keyword evidence="5" id="KW-0460">Magnesium</keyword>
<dbReference type="GO" id="GO:0006508">
    <property type="term" value="P:proteolysis"/>
    <property type="evidence" value="ECO:0007669"/>
    <property type="project" value="UniProtKB-KW"/>
</dbReference>
<gene>
    <name evidence="15" type="primary">LOC113874212</name>
</gene>
<evidence type="ECO:0000256" key="11">
    <source>
        <dbReference type="ARBA" id="ARBA00023268"/>
    </source>
</evidence>
<name>A0A8B8MK05_ABRPR</name>
<dbReference type="KEGG" id="aprc:113874212"/>
<dbReference type="Pfam" id="PF17919">
    <property type="entry name" value="RT_RNaseH_2"/>
    <property type="match status" value="1"/>
</dbReference>
<evidence type="ECO:0000256" key="1">
    <source>
        <dbReference type="ARBA" id="ARBA00022670"/>
    </source>
</evidence>
<dbReference type="GO" id="GO:0003677">
    <property type="term" value="F:DNA binding"/>
    <property type="evidence" value="ECO:0007669"/>
    <property type="project" value="UniProtKB-KW"/>
</dbReference>
<evidence type="ECO:0000259" key="12">
    <source>
        <dbReference type="PROSITE" id="PS50878"/>
    </source>
</evidence>
<keyword evidence="8" id="KW-0239">DNA-directed DNA polymerase</keyword>
<keyword evidence="1" id="KW-0645">Protease</keyword>
<evidence type="ECO:0000256" key="9">
    <source>
        <dbReference type="ARBA" id="ARBA00023125"/>
    </source>
</evidence>
<protein>
    <submittedName>
        <fullName evidence="15">Uncharacterized protein K02A2.6-like</fullName>
    </submittedName>
</protein>
<dbReference type="OrthoDB" id="5554229at2759"/>
<dbReference type="GO" id="GO:0006310">
    <property type="term" value="P:DNA recombination"/>
    <property type="evidence" value="ECO:0007669"/>
    <property type="project" value="UniProtKB-KW"/>
</dbReference>
<reference evidence="14" key="1">
    <citation type="journal article" date="2019" name="Toxins">
        <title>Detection of Abrin-Like and Prepropulchellin-Like Toxin Genes and Transcripts Using Whole Genome Sequencing and Full-Length Transcript Sequencing of Abrus precatorius.</title>
        <authorList>
            <person name="Hovde B.T."/>
            <person name="Daligault H.E."/>
            <person name="Hanschen E.R."/>
            <person name="Kunde Y.A."/>
            <person name="Johnson M.B."/>
            <person name="Starkenburg S.R."/>
            <person name="Johnson S.L."/>
        </authorList>
    </citation>
    <scope>NUCLEOTIDE SEQUENCE [LARGE SCALE GENOMIC DNA]</scope>
</reference>
<dbReference type="Gene3D" id="3.30.70.270">
    <property type="match status" value="1"/>
</dbReference>
<dbReference type="InterPro" id="IPR000477">
    <property type="entry name" value="RT_dom"/>
</dbReference>
<dbReference type="InterPro" id="IPR043502">
    <property type="entry name" value="DNA/RNA_pol_sf"/>
</dbReference>
<dbReference type="RefSeq" id="XP_027368238.1">
    <property type="nucleotide sequence ID" value="XM_027512437.1"/>
</dbReference>
<keyword evidence="8" id="KW-0548">Nucleotidyltransferase</keyword>
<keyword evidence="14" id="KW-1185">Reference proteome</keyword>
<evidence type="ECO:0000256" key="3">
    <source>
        <dbReference type="ARBA" id="ARBA00022750"/>
    </source>
</evidence>
<dbReference type="InterPro" id="IPR036397">
    <property type="entry name" value="RNaseH_sf"/>
</dbReference>
<dbReference type="PROSITE" id="PS50878">
    <property type="entry name" value="RT_POL"/>
    <property type="match status" value="1"/>
</dbReference>
<dbReference type="InterPro" id="IPR041577">
    <property type="entry name" value="RT_RNaseH_2"/>
</dbReference>
<keyword evidence="9" id="KW-0238">DNA-binding</keyword>
<evidence type="ECO:0000256" key="10">
    <source>
        <dbReference type="ARBA" id="ARBA00023172"/>
    </source>
</evidence>
<dbReference type="GO" id="GO:0004190">
    <property type="term" value="F:aspartic-type endopeptidase activity"/>
    <property type="evidence" value="ECO:0007669"/>
    <property type="project" value="UniProtKB-KW"/>
</dbReference>
<dbReference type="InterPro" id="IPR043128">
    <property type="entry name" value="Rev_trsase/Diguanyl_cyclase"/>
</dbReference>
<keyword evidence="7" id="KW-0695">RNA-directed DNA polymerase</keyword>
<dbReference type="GO" id="GO:0003964">
    <property type="term" value="F:RNA-directed DNA polymerase activity"/>
    <property type="evidence" value="ECO:0007669"/>
    <property type="project" value="UniProtKB-KW"/>
</dbReference>
<feature type="domain" description="Integrase catalytic" evidence="13">
    <location>
        <begin position="283"/>
        <end position="445"/>
    </location>
</feature>
<dbReference type="InterPro" id="IPR050951">
    <property type="entry name" value="Retrovirus_Pol_polyprotein"/>
</dbReference>
<evidence type="ECO:0000256" key="2">
    <source>
        <dbReference type="ARBA" id="ARBA00022723"/>
    </source>
</evidence>
<dbReference type="FunFam" id="3.30.70.270:FF:000003">
    <property type="entry name" value="Transposon Ty3-G Gag-Pol polyprotein"/>
    <property type="match status" value="1"/>
</dbReference>
<dbReference type="Pfam" id="PF17921">
    <property type="entry name" value="Integrase_H2C2"/>
    <property type="match status" value="1"/>
</dbReference>
<evidence type="ECO:0000313" key="14">
    <source>
        <dbReference type="Proteomes" id="UP000694853"/>
    </source>
</evidence>
<keyword evidence="10" id="KW-0233">DNA recombination</keyword>
<dbReference type="PANTHER" id="PTHR37984:SF5">
    <property type="entry name" value="PROTEIN NYNRIN-LIKE"/>
    <property type="match status" value="1"/>
</dbReference>
<dbReference type="InterPro" id="IPR012337">
    <property type="entry name" value="RNaseH-like_sf"/>
</dbReference>
<proteinExistence type="predicted"/>
<dbReference type="InterPro" id="IPR056924">
    <property type="entry name" value="SH3_Tf2-1"/>
</dbReference>
<evidence type="ECO:0000256" key="7">
    <source>
        <dbReference type="ARBA" id="ARBA00022918"/>
    </source>
</evidence>
<dbReference type="Proteomes" id="UP000694853">
    <property type="component" value="Unplaced"/>
</dbReference>
<dbReference type="Pfam" id="PF00078">
    <property type="entry name" value="RVT_1"/>
    <property type="match status" value="1"/>
</dbReference>
<keyword evidence="2" id="KW-0479">Metal-binding</keyword>
<dbReference type="SUPFAM" id="SSF54160">
    <property type="entry name" value="Chromo domain-like"/>
    <property type="match status" value="1"/>
</dbReference>
<keyword evidence="4" id="KW-0378">Hydrolase</keyword>
<dbReference type="PANTHER" id="PTHR37984">
    <property type="entry name" value="PROTEIN CBG26694"/>
    <property type="match status" value="1"/>
</dbReference>
<evidence type="ECO:0000256" key="5">
    <source>
        <dbReference type="ARBA" id="ARBA00022842"/>
    </source>
</evidence>
<sequence length="600" mass="69157">MAESDIHKTAFKTHGRHFEYLVMSFGLTNAPATFQELMNDVFKDYLRKVLLVFFDDILIYSSSLEKHLEHLQLVLLTMRSNSLYARRIKFYFCVEMVEYLGHFISREGVATDPAKVIAVQNWPLHTTLKHPRGFFGTCRALPDFFKVFIVEVDASSHGLGAVLMQDHHPIAFISRALNSRQRALSIYEKELLAVSWASDSTLQELITEIQANADSHKHYVWQNNELQRKGSRGHSGRDATLRRMQPMVYWKGMTKDVRTIVMQGNTCQKSKYDTAANSGLLQPLHIPGRIWQHINMDFIEGLPGSSRKQVIYVVVDRLSKAAHFMALKHPYTATDVAQCFLDNVFKLHDFLESITSDRDPVFVSQFWKDMISCQGVQINLSTAYHPQTDGQAEVLNRCLETYLGCMCVDVPHEWSKWLPLAKWWYNTTYHSTIRTSPYEVVYGQQPPVHLPYLPGESRVEQFEVGDWVYVKLYAYRQIFVAQRVNAKLSPKYYGPYTILDKIGLVACRIQLPAGSKVHNVFHVSQLKKHVGKTPVSSNCPEVFDSIGGGREPKSILDRMIVKRGNMPITKVLVKWKHQLLEDATWEFYYDLKRKFPHFNP</sequence>
<dbReference type="InterPro" id="IPR001584">
    <property type="entry name" value="Integrase_cat-core"/>
</dbReference>
<dbReference type="SUPFAM" id="SSF53098">
    <property type="entry name" value="Ribonuclease H-like"/>
    <property type="match status" value="1"/>
</dbReference>
<keyword evidence="6" id="KW-0229">DNA integration</keyword>
<accession>A0A8B8MK05</accession>
<dbReference type="GO" id="GO:0015074">
    <property type="term" value="P:DNA integration"/>
    <property type="evidence" value="ECO:0007669"/>
    <property type="project" value="UniProtKB-KW"/>
</dbReference>
<reference evidence="15" key="2">
    <citation type="submission" date="2025-08" db="UniProtKB">
        <authorList>
            <consortium name="RefSeq"/>
        </authorList>
    </citation>
    <scope>IDENTIFICATION</scope>
    <source>
        <tissue evidence="15">Young leaves</tissue>
    </source>
</reference>
<dbReference type="InterPro" id="IPR041588">
    <property type="entry name" value="Integrase_H2C2"/>
</dbReference>
<feature type="domain" description="Reverse transcriptase" evidence="12">
    <location>
        <begin position="1"/>
        <end position="104"/>
    </location>
</feature>